<dbReference type="Proteomes" id="UP001501455">
    <property type="component" value="Unassembled WGS sequence"/>
</dbReference>
<gene>
    <name evidence="1" type="ORF">GCM10019016_016000</name>
</gene>
<keyword evidence="2" id="KW-1185">Reference proteome</keyword>
<evidence type="ECO:0000313" key="1">
    <source>
        <dbReference type="EMBL" id="GAA3494500.1"/>
    </source>
</evidence>
<evidence type="ECO:0000313" key="2">
    <source>
        <dbReference type="Proteomes" id="UP001501455"/>
    </source>
</evidence>
<dbReference type="SUPFAM" id="SSF53850">
    <property type="entry name" value="Periplasmic binding protein-like II"/>
    <property type="match status" value="1"/>
</dbReference>
<comment type="caution">
    <text evidence="1">The sequence shown here is derived from an EMBL/GenBank/DDBJ whole genome shotgun (WGS) entry which is preliminary data.</text>
</comment>
<dbReference type="EMBL" id="BAAAXF010000016">
    <property type="protein sequence ID" value="GAA3494500.1"/>
    <property type="molecule type" value="Genomic_DNA"/>
</dbReference>
<organism evidence="1 2">
    <name type="scientific">Streptomyces prasinosporus</name>
    <dbReference type="NCBI Taxonomy" id="68256"/>
    <lineage>
        <taxon>Bacteria</taxon>
        <taxon>Bacillati</taxon>
        <taxon>Actinomycetota</taxon>
        <taxon>Actinomycetes</taxon>
        <taxon>Kitasatosporales</taxon>
        <taxon>Streptomycetaceae</taxon>
        <taxon>Streptomyces</taxon>
        <taxon>Streptomyces albogriseolus group</taxon>
    </lineage>
</organism>
<proteinExistence type="predicted"/>
<protein>
    <recommendedName>
        <fullName evidence="3">Sugar ABC transporter substrate-binding protein</fullName>
    </recommendedName>
</protein>
<name>A0ABP6TH53_9ACTN</name>
<dbReference type="Gene3D" id="3.40.190.10">
    <property type="entry name" value="Periplasmic binding protein-like II"/>
    <property type="match status" value="1"/>
</dbReference>
<evidence type="ECO:0008006" key="3">
    <source>
        <dbReference type="Google" id="ProtNLM"/>
    </source>
</evidence>
<reference evidence="2" key="1">
    <citation type="journal article" date="2019" name="Int. J. Syst. Evol. Microbiol.">
        <title>The Global Catalogue of Microorganisms (GCM) 10K type strain sequencing project: providing services to taxonomists for standard genome sequencing and annotation.</title>
        <authorList>
            <consortium name="The Broad Institute Genomics Platform"/>
            <consortium name="The Broad Institute Genome Sequencing Center for Infectious Disease"/>
            <person name="Wu L."/>
            <person name="Ma J."/>
        </authorList>
    </citation>
    <scope>NUCLEOTIDE SEQUENCE [LARGE SCALE GENOMIC DNA]</scope>
    <source>
        <strain evidence="2">JCM 4816</strain>
    </source>
</reference>
<sequence>MTTPTPTRSRPTPGIAGYQTVLSAAQPRPALPEYSSLWGPMDDELPQIASGKESLDKGLGDAETAIAKLVPDFSK</sequence>
<accession>A0ABP6TH53</accession>